<dbReference type="SUPFAM" id="SSF47090">
    <property type="entry name" value="PGBD-like"/>
    <property type="match status" value="1"/>
</dbReference>
<evidence type="ECO:0000256" key="2">
    <source>
        <dbReference type="ARBA" id="ARBA00005992"/>
    </source>
</evidence>
<protein>
    <submittedName>
        <fullName evidence="11">L,D-transpeptidase family protein</fullName>
    </submittedName>
</protein>
<feature type="active site" description="Nucleophile" evidence="7">
    <location>
        <position position="430"/>
    </location>
</feature>
<feature type="domain" description="L,D-TPase catalytic" evidence="10">
    <location>
        <begin position="275"/>
        <end position="478"/>
    </location>
</feature>
<name>A0ABS7EX48_9PROT</name>
<evidence type="ECO:0000313" key="12">
    <source>
        <dbReference type="Proteomes" id="UP001519924"/>
    </source>
</evidence>
<dbReference type="InterPro" id="IPR005490">
    <property type="entry name" value="LD_TPept_cat_dom"/>
</dbReference>
<evidence type="ECO:0000256" key="5">
    <source>
        <dbReference type="ARBA" id="ARBA00022984"/>
    </source>
</evidence>
<dbReference type="Pfam" id="PF01471">
    <property type="entry name" value="PG_binding_1"/>
    <property type="match status" value="1"/>
</dbReference>
<evidence type="ECO:0000256" key="9">
    <source>
        <dbReference type="SAM" id="SignalP"/>
    </source>
</evidence>
<accession>A0ABS7EX48</accession>
<dbReference type="InterPro" id="IPR052905">
    <property type="entry name" value="LD-transpeptidase_YkuD-like"/>
</dbReference>
<evidence type="ECO:0000256" key="8">
    <source>
        <dbReference type="SAM" id="MobiDB-lite"/>
    </source>
</evidence>
<keyword evidence="5 7" id="KW-0573">Peptidoglycan synthesis</keyword>
<gene>
    <name evidence="11" type="ORF">K1J50_00340</name>
</gene>
<keyword evidence="4 7" id="KW-0133">Cell shape</keyword>
<dbReference type="PROSITE" id="PS52029">
    <property type="entry name" value="LD_TPASE"/>
    <property type="match status" value="1"/>
</dbReference>
<dbReference type="InterPro" id="IPR045380">
    <property type="entry name" value="LD_TPept_scaffold_dom"/>
</dbReference>
<reference evidence="11 12" key="1">
    <citation type="submission" date="2021-08" db="EMBL/GenBank/DDBJ databases">
        <title>Caldovatus sediminis gen. nov., sp. nov., a moderately thermophilic bacterium isolated from a hot spring.</title>
        <authorList>
            <person name="Hu C.-J."/>
            <person name="Li W.-J."/>
            <person name="Xian W.-D."/>
        </authorList>
    </citation>
    <scope>NUCLEOTIDE SEQUENCE [LARGE SCALE GENOMIC DNA]</scope>
    <source>
        <strain evidence="11 12">SYSU G05006</strain>
    </source>
</reference>
<keyword evidence="3" id="KW-0808">Transferase</keyword>
<evidence type="ECO:0000256" key="4">
    <source>
        <dbReference type="ARBA" id="ARBA00022960"/>
    </source>
</evidence>
<evidence type="ECO:0000256" key="3">
    <source>
        <dbReference type="ARBA" id="ARBA00022679"/>
    </source>
</evidence>
<comment type="similarity">
    <text evidence="2">Belongs to the YkuD family.</text>
</comment>
<keyword evidence="12" id="KW-1185">Reference proteome</keyword>
<evidence type="ECO:0000259" key="10">
    <source>
        <dbReference type="PROSITE" id="PS52029"/>
    </source>
</evidence>
<dbReference type="InterPro" id="IPR038063">
    <property type="entry name" value="Transpep_catalytic_dom"/>
</dbReference>
<feature type="signal peptide" evidence="9">
    <location>
        <begin position="1"/>
        <end position="20"/>
    </location>
</feature>
<dbReference type="InterPro" id="IPR036365">
    <property type="entry name" value="PGBD-like_sf"/>
</dbReference>
<dbReference type="Pfam" id="PF20142">
    <property type="entry name" value="Scaffold"/>
    <property type="match status" value="1"/>
</dbReference>
<evidence type="ECO:0000256" key="7">
    <source>
        <dbReference type="PROSITE-ProRule" id="PRU01373"/>
    </source>
</evidence>
<dbReference type="Gene3D" id="1.10.101.10">
    <property type="entry name" value="PGBD-like superfamily/PGBD"/>
    <property type="match status" value="1"/>
</dbReference>
<dbReference type="EMBL" id="JAHZUY010000001">
    <property type="protein sequence ID" value="MBW8267933.1"/>
    <property type="molecule type" value="Genomic_DNA"/>
</dbReference>
<comment type="caution">
    <text evidence="11">The sequence shown here is derived from an EMBL/GenBank/DDBJ whole genome shotgun (WGS) entry which is preliminary data.</text>
</comment>
<evidence type="ECO:0000256" key="6">
    <source>
        <dbReference type="ARBA" id="ARBA00023316"/>
    </source>
</evidence>
<dbReference type="Gene3D" id="2.40.440.10">
    <property type="entry name" value="L,D-transpeptidase catalytic domain-like"/>
    <property type="match status" value="1"/>
</dbReference>
<feature type="active site" description="Proton donor/acceptor" evidence="7">
    <location>
        <position position="411"/>
    </location>
</feature>
<evidence type="ECO:0000256" key="1">
    <source>
        <dbReference type="ARBA" id="ARBA00004752"/>
    </source>
</evidence>
<dbReference type="PANTHER" id="PTHR41533">
    <property type="entry name" value="L,D-TRANSPEPTIDASE HI_1667-RELATED"/>
    <property type="match status" value="1"/>
</dbReference>
<proteinExistence type="inferred from homology"/>
<keyword evidence="6 7" id="KW-0961">Cell wall biogenesis/degradation</keyword>
<dbReference type="Pfam" id="PF03734">
    <property type="entry name" value="YkuD"/>
    <property type="match status" value="1"/>
</dbReference>
<feature type="region of interest" description="Disordered" evidence="8">
    <location>
        <begin position="511"/>
        <end position="533"/>
    </location>
</feature>
<sequence length="533" mass="57615">MKLRSLLPLLAVALAGSVAAPPPTLAGSAPPASQIVPTAEPHAGREALLRLRDRLQRLEEDGLDPAHYDIPPAALAASDPEGFHAALLRAAAAALEDLLHGRVRDPLPGRADLQRDPAAHPLAPWLAELATAAEPAAVIERAATLHPDAPALRRALARLRARAAAGGYPVIPPLAGPGDTIEPGSADPRRIPLLRARLGLEEPALVAGARAADPHYDGALVAAVKRFQAAEGLEPDGRIGRLTLEALNRPIEARIRQLRVALDMRRGLAPPPAGRRIEVNVPDYRLRLIGEDGRVALEMAVVVGRRTRPTPMLRAQLTAVMFNPPWGVPQRNAREDLLPRLRRDPRAVMEKGFRIFAYRDGERVEIDPTTVNWHAVSAERFPYVIRQDAGDANALGRIKFIMPNSEDIFLHDTPERHLFRRADRAFSSGCIRLERPMELLEAALSGTPGWDRARAERAIAARSTSVVQLARGIPVLLHYTTVTVEEGDGVRVRPDIYGLDEAYARALDAPHPSRRQVAAAGSGGPTAIPASGR</sequence>
<keyword evidence="9" id="KW-0732">Signal</keyword>
<dbReference type="InterPro" id="IPR036366">
    <property type="entry name" value="PGBDSf"/>
</dbReference>
<dbReference type="RefSeq" id="WP_220115443.1">
    <property type="nucleotide sequence ID" value="NZ_JAHZUY010000001.1"/>
</dbReference>
<organism evidence="11 12">
    <name type="scientific">Caldovatus aquaticus</name>
    <dbReference type="NCBI Taxonomy" id="2865671"/>
    <lineage>
        <taxon>Bacteria</taxon>
        <taxon>Pseudomonadati</taxon>
        <taxon>Pseudomonadota</taxon>
        <taxon>Alphaproteobacteria</taxon>
        <taxon>Acetobacterales</taxon>
        <taxon>Roseomonadaceae</taxon>
        <taxon>Caldovatus</taxon>
    </lineage>
</organism>
<dbReference type="SUPFAM" id="SSF141523">
    <property type="entry name" value="L,D-transpeptidase catalytic domain-like"/>
    <property type="match status" value="1"/>
</dbReference>
<dbReference type="PANTHER" id="PTHR41533:SF2">
    <property type="entry name" value="BLR7131 PROTEIN"/>
    <property type="match status" value="1"/>
</dbReference>
<evidence type="ECO:0000313" key="11">
    <source>
        <dbReference type="EMBL" id="MBW8267933.1"/>
    </source>
</evidence>
<dbReference type="Proteomes" id="UP001519924">
    <property type="component" value="Unassembled WGS sequence"/>
</dbReference>
<dbReference type="CDD" id="cd16913">
    <property type="entry name" value="YkuD_like"/>
    <property type="match status" value="1"/>
</dbReference>
<comment type="pathway">
    <text evidence="1 7">Cell wall biogenesis; peptidoglycan biosynthesis.</text>
</comment>
<feature type="chain" id="PRO_5046937983" evidence="9">
    <location>
        <begin position="21"/>
        <end position="533"/>
    </location>
</feature>
<dbReference type="InterPro" id="IPR002477">
    <property type="entry name" value="Peptidoglycan-bd-like"/>
</dbReference>